<comment type="caution">
    <text evidence="1">The sequence shown here is derived from an EMBL/GenBank/DDBJ whole genome shotgun (WGS) entry which is preliminary data.</text>
</comment>
<evidence type="ECO:0000313" key="1">
    <source>
        <dbReference type="EMBL" id="KAJ4952656.1"/>
    </source>
</evidence>
<dbReference type="Proteomes" id="UP001141806">
    <property type="component" value="Unassembled WGS sequence"/>
</dbReference>
<evidence type="ECO:0000313" key="2">
    <source>
        <dbReference type="Proteomes" id="UP001141806"/>
    </source>
</evidence>
<reference evidence="1" key="1">
    <citation type="journal article" date="2023" name="Plant J.">
        <title>The genome of the king protea, Protea cynaroides.</title>
        <authorList>
            <person name="Chang J."/>
            <person name="Duong T.A."/>
            <person name="Schoeman C."/>
            <person name="Ma X."/>
            <person name="Roodt D."/>
            <person name="Barker N."/>
            <person name="Li Z."/>
            <person name="Van de Peer Y."/>
            <person name="Mizrachi E."/>
        </authorList>
    </citation>
    <scope>NUCLEOTIDE SEQUENCE</scope>
    <source>
        <tissue evidence="1">Young leaves</tissue>
    </source>
</reference>
<keyword evidence="2" id="KW-1185">Reference proteome</keyword>
<protein>
    <submittedName>
        <fullName evidence="1">Uncharacterized protein</fullName>
    </submittedName>
</protein>
<organism evidence="1 2">
    <name type="scientific">Protea cynaroides</name>
    <dbReference type="NCBI Taxonomy" id="273540"/>
    <lineage>
        <taxon>Eukaryota</taxon>
        <taxon>Viridiplantae</taxon>
        <taxon>Streptophyta</taxon>
        <taxon>Embryophyta</taxon>
        <taxon>Tracheophyta</taxon>
        <taxon>Spermatophyta</taxon>
        <taxon>Magnoliopsida</taxon>
        <taxon>Proteales</taxon>
        <taxon>Proteaceae</taxon>
        <taxon>Protea</taxon>
    </lineage>
</organism>
<gene>
    <name evidence="1" type="ORF">NE237_029488</name>
</gene>
<sequence>MYRGGGGLKSEIGPIDRKQINDLLDKVLEKYSPSTSKGSNGKDKDRLSVPLPQLRNLKQTVKSLMSVVLMVMIHLGSHGFEICEEMNSSVKLMMSTSKMILTFVVEQLSSQNAKLRFLCAKLSSSWLKKRYIACFGDKGPEDID</sequence>
<dbReference type="OrthoDB" id="1711911at2759"/>
<proteinExistence type="predicted"/>
<accession>A0A9Q0GR93</accession>
<name>A0A9Q0GR93_9MAGN</name>
<dbReference type="AlphaFoldDB" id="A0A9Q0GR93"/>
<dbReference type="EMBL" id="JAMYWD010000012">
    <property type="protein sequence ID" value="KAJ4952656.1"/>
    <property type="molecule type" value="Genomic_DNA"/>
</dbReference>